<sequence>MRMSRRKRKTLLMPRRSVRKTRMKMVRTRKATKMMKRTKKATARPTCLENFPEKNSKSCGAVELSRTLREVILAIYTAKACGSSPEGWTASKKHQHGEFAVWSTAMLRMKFEVTKGRERGHGDDRPLRRNLTLSPTGLQNFLELFERTELDQILAPRRLHTLEEVSSDEEPCTSKSASKAPLRLFQSSI</sequence>
<feature type="region of interest" description="Disordered" evidence="1">
    <location>
        <begin position="164"/>
        <end position="189"/>
    </location>
</feature>
<evidence type="ECO:0000313" key="2">
    <source>
        <dbReference type="EMBL" id="GAU99065.1"/>
    </source>
</evidence>
<dbReference type="AlphaFoldDB" id="A0A1D1VE54"/>
<protein>
    <submittedName>
        <fullName evidence="2">Uncharacterized protein</fullName>
    </submittedName>
</protein>
<organism evidence="2 3">
    <name type="scientific">Ramazzottius varieornatus</name>
    <name type="common">Water bear</name>
    <name type="synonym">Tardigrade</name>
    <dbReference type="NCBI Taxonomy" id="947166"/>
    <lineage>
        <taxon>Eukaryota</taxon>
        <taxon>Metazoa</taxon>
        <taxon>Ecdysozoa</taxon>
        <taxon>Tardigrada</taxon>
        <taxon>Eutardigrada</taxon>
        <taxon>Parachela</taxon>
        <taxon>Hypsibioidea</taxon>
        <taxon>Ramazzottiidae</taxon>
        <taxon>Ramazzottius</taxon>
    </lineage>
</organism>
<evidence type="ECO:0000313" key="3">
    <source>
        <dbReference type="Proteomes" id="UP000186922"/>
    </source>
</evidence>
<accession>A0A1D1VE54</accession>
<keyword evidence="3" id="KW-1185">Reference proteome</keyword>
<comment type="caution">
    <text evidence="2">The sequence shown here is derived from an EMBL/GenBank/DDBJ whole genome shotgun (WGS) entry which is preliminary data.</text>
</comment>
<dbReference type="Proteomes" id="UP000186922">
    <property type="component" value="Unassembled WGS sequence"/>
</dbReference>
<gene>
    <name evidence="2" type="primary">RvY_10114</name>
    <name evidence="2" type="synonym">RvY_10114.1</name>
    <name evidence="2" type="ORF">RvY_10114-1</name>
</gene>
<name>A0A1D1VE54_RAMVA</name>
<proteinExistence type="predicted"/>
<reference evidence="2 3" key="1">
    <citation type="journal article" date="2016" name="Nat. Commun.">
        <title>Extremotolerant tardigrade genome and improved radiotolerance of human cultured cells by tardigrade-unique protein.</title>
        <authorList>
            <person name="Hashimoto T."/>
            <person name="Horikawa D.D."/>
            <person name="Saito Y."/>
            <person name="Kuwahara H."/>
            <person name="Kozuka-Hata H."/>
            <person name="Shin-I T."/>
            <person name="Minakuchi Y."/>
            <person name="Ohishi K."/>
            <person name="Motoyama A."/>
            <person name="Aizu T."/>
            <person name="Enomoto A."/>
            <person name="Kondo K."/>
            <person name="Tanaka S."/>
            <person name="Hara Y."/>
            <person name="Koshikawa S."/>
            <person name="Sagara H."/>
            <person name="Miura T."/>
            <person name="Yokobori S."/>
            <person name="Miyagawa K."/>
            <person name="Suzuki Y."/>
            <person name="Kubo T."/>
            <person name="Oyama M."/>
            <person name="Kohara Y."/>
            <person name="Fujiyama A."/>
            <person name="Arakawa K."/>
            <person name="Katayama T."/>
            <person name="Toyoda A."/>
            <person name="Kunieda T."/>
        </authorList>
    </citation>
    <scope>NUCLEOTIDE SEQUENCE [LARGE SCALE GENOMIC DNA]</scope>
    <source>
        <strain evidence="2 3">YOKOZUNA-1</strain>
    </source>
</reference>
<evidence type="ECO:0000256" key="1">
    <source>
        <dbReference type="SAM" id="MobiDB-lite"/>
    </source>
</evidence>
<dbReference type="EMBL" id="BDGG01000005">
    <property type="protein sequence ID" value="GAU99065.1"/>
    <property type="molecule type" value="Genomic_DNA"/>
</dbReference>